<dbReference type="RefSeq" id="WP_169346886.1">
    <property type="nucleotide sequence ID" value="NZ_JABBJJ010000104.1"/>
</dbReference>
<proteinExistence type="predicted"/>
<reference evidence="2 3" key="1">
    <citation type="submission" date="2020-04" db="EMBL/GenBank/DDBJ databases">
        <title>Draft genome of Pyxidicoccus fallax type strain.</title>
        <authorList>
            <person name="Whitworth D.E."/>
        </authorList>
    </citation>
    <scope>NUCLEOTIDE SEQUENCE [LARGE SCALE GENOMIC DNA]</scope>
    <source>
        <strain evidence="2 3">DSM 14698</strain>
    </source>
</reference>
<keyword evidence="1" id="KW-0732">Signal</keyword>
<gene>
    <name evidence="2" type="ORF">HG543_22450</name>
</gene>
<keyword evidence="3" id="KW-1185">Reference proteome</keyword>
<organism evidence="2 3">
    <name type="scientific">Pyxidicoccus fallax</name>
    <dbReference type="NCBI Taxonomy" id="394095"/>
    <lineage>
        <taxon>Bacteria</taxon>
        <taxon>Pseudomonadati</taxon>
        <taxon>Myxococcota</taxon>
        <taxon>Myxococcia</taxon>
        <taxon>Myxococcales</taxon>
        <taxon>Cystobacterineae</taxon>
        <taxon>Myxococcaceae</taxon>
        <taxon>Pyxidicoccus</taxon>
    </lineage>
</organism>
<evidence type="ECO:0000313" key="2">
    <source>
        <dbReference type="EMBL" id="NMO17604.1"/>
    </source>
</evidence>
<name>A0A848LIR1_9BACT</name>
<dbReference type="InterPro" id="IPR046256">
    <property type="entry name" value="DUF6289"/>
</dbReference>
<sequence>MKLGRVTLGALFIAVLAGCGSAGPEEVTTDGSNQVEASMELPCDGSRTWEYTYYDVSGTAVGGRWCDCSGYIATWGVRTGDFELWRGTCR</sequence>
<dbReference type="Pfam" id="PF19806">
    <property type="entry name" value="DUF6289"/>
    <property type="match status" value="1"/>
</dbReference>
<dbReference type="EMBL" id="JABBJJ010000104">
    <property type="protein sequence ID" value="NMO17604.1"/>
    <property type="molecule type" value="Genomic_DNA"/>
</dbReference>
<feature type="chain" id="PRO_5032478994" description="Lipoprotein" evidence="1">
    <location>
        <begin position="23"/>
        <end position="90"/>
    </location>
</feature>
<accession>A0A848LIR1</accession>
<dbReference type="Proteomes" id="UP000518300">
    <property type="component" value="Unassembled WGS sequence"/>
</dbReference>
<evidence type="ECO:0000256" key="1">
    <source>
        <dbReference type="SAM" id="SignalP"/>
    </source>
</evidence>
<dbReference type="AlphaFoldDB" id="A0A848LIR1"/>
<comment type="caution">
    <text evidence="2">The sequence shown here is derived from an EMBL/GenBank/DDBJ whole genome shotgun (WGS) entry which is preliminary data.</text>
</comment>
<evidence type="ECO:0008006" key="4">
    <source>
        <dbReference type="Google" id="ProtNLM"/>
    </source>
</evidence>
<protein>
    <recommendedName>
        <fullName evidence="4">Lipoprotein</fullName>
    </recommendedName>
</protein>
<feature type="signal peptide" evidence="1">
    <location>
        <begin position="1"/>
        <end position="22"/>
    </location>
</feature>
<evidence type="ECO:0000313" key="3">
    <source>
        <dbReference type="Proteomes" id="UP000518300"/>
    </source>
</evidence>
<dbReference type="PROSITE" id="PS51257">
    <property type="entry name" value="PROKAR_LIPOPROTEIN"/>
    <property type="match status" value="1"/>
</dbReference>